<evidence type="ECO:0000256" key="6">
    <source>
        <dbReference type="SAM" id="Phobius"/>
    </source>
</evidence>
<accession>A0A0K2SFU2</accession>
<feature type="transmembrane region" description="Helical" evidence="6">
    <location>
        <begin position="123"/>
        <end position="141"/>
    </location>
</feature>
<reference evidence="9" key="1">
    <citation type="submission" date="2015-07" db="EMBL/GenBank/DDBJ databases">
        <title>Complete genome sequence and phylogenetic analysis of Limnochorda pilosa.</title>
        <authorList>
            <person name="Watanabe M."/>
            <person name="Kojima H."/>
            <person name="Fukui M."/>
        </authorList>
    </citation>
    <scope>NUCLEOTIDE SEQUENCE [LARGE SCALE GENOMIC DNA]</scope>
    <source>
        <strain evidence="9">HC45</strain>
    </source>
</reference>
<evidence type="ECO:0000256" key="2">
    <source>
        <dbReference type="ARBA" id="ARBA00007362"/>
    </source>
</evidence>
<dbReference type="EMBL" id="AP014924">
    <property type="protein sequence ID" value="BAS25902.1"/>
    <property type="molecule type" value="Genomic_DNA"/>
</dbReference>
<dbReference type="PANTHER" id="PTHR32322:SF2">
    <property type="entry name" value="EAMA DOMAIN-CONTAINING PROTEIN"/>
    <property type="match status" value="1"/>
</dbReference>
<feature type="transmembrane region" description="Helical" evidence="6">
    <location>
        <begin position="36"/>
        <end position="53"/>
    </location>
</feature>
<protein>
    <submittedName>
        <fullName evidence="8">Transporter</fullName>
    </submittedName>
</protein>
<comment type="subcellular location">
    <subcellularLocation>
        <location evidence="1">Membrane</location>
        <topology evidence="1">Multi-pass membrane protein</topology>
    </subcellularLocation>
</comment>
<keyword evidence="9" id="KW-1185">Reference proteome</keyword>
<evidence type="ECO:0000259" key="7">
    <source>
        <dbReference type="Pfam" id="PF00892"/>
    </source>
</evidence>
<evidence type="ECO:0000256" key="5">
    <source>
        <dbReference type="ARBA" id="ARBA00023136"/>
    </source>
</evidence>
<evidence type="ECO:0000256" key="3">
    <source>
        <dbReference type="ARBA" id="ARBA00022692"/>
    </source>
</evidence>
<dbReference type="SUPFAM" id="SSF103481">
    <property type="entry name" value="Multidrug resistance efflux transporter EmrE"/>
    <property type="match status" value="1"/>
</dbReference>
<dbReference type="InterPro" id="IPR037185">
    <property type="entry name" value="EmrE-like"/>
</dbReference>
<gene>
    <name evidence="8" type="ORF">LIP_0045</name>
</gene>
<reference evidence="9" key="2">
    <citation type="journal article" date="2016" name="Int. J. Syst. Evol. Microbiol.">
        <title>Complete genome sequence and cell structure of Limnochorda pilosa, a Gram-negative spore-former within the phylum Firmicutes.</title>
        <authorList>
            <person name="Watanabe M."/>
            <person name="Kojima H."/>
            <person name="Fukui M."/>
        </authorList>
    </citation>
    <scope>NUCLEOTIDE SEQUENCE [LARGE SCALE GENOMIC DNA]</scope>
    <source>
        <strain evidence="9">HC45</strain>
    </source>
</reference>
<name>A0A0K2SFU2_LIMPI</name>
<dbReference type="InterPro" id="IPR000620">
    <property type="entry name" value="EamA_dom"/>
</dbReference>
<proteinExistence type="inferred from homology"/>
<feature type="transmembrane region" description="Helical" evidence="6">
    <location>
        <begin position="6"/>
        <end position="27"/>
    </location>
</feature>
<feature type="transmembrane region" description="Helical" evidence="6">
    <location>
        <begin position="98"/>
        <end position="117"/>
    </location>
</feature>
<comment type="similarity">
    <text evidence="2">Belongs to the EamA transporter family.</text>
</comment>
<dbReference type="Pfam" id="PF00892">
    <property type="entry name" value="EamA"/>
    <property type="match status" value="1"/>
</dbReference>
<keyword evidence="3 6" id="KW-0812">Transmembrane</keyword>
<evidence type="ECO:0000256" key="4">
    <source>
        <dbReference type="ARBA" id="ARBA00022989"/>
    </source>
</evidence>
<dbReference type="Proteomes" id="UP000065807">
    <property type="component" value="Chromosome"/>
</dbReference>
<dbReference type="PANTHER" id="PTHR32322">
    <property type="entry name" value="INNER MEMBRANE TRANSPORTER"/>
    <property type="match status" value="1"/>
</dbReference>
<organism evidence="8 9">
    <name type="scientific">Limnochorda pilosa</name>
    <dbReference type="NCBI Taxonomy" id="1555112"/>
    <lineage>
        <taxon>Bacteria</taxon>
        <taxon>Bacillati</taxon>
        <taxon>Bacillota</taxon>
        <taxon>Limnochordia</taxon>
        <taxon>Limnochordales</taxon>
        <taxon>Limnochordaceae</taxon>
        <taxon>Limnochorda</taxon>
    </lineage>
</organism>
<evidence type="ECO:0000256" key="1">
    <source>
        <dbReference type="ARBA" id="ARBA00004141"/>
    </source>
</evidence>
<dbReference type="KEGG" id="lpil:LIP_0045"/>
<feature type="transmembrane region" description="Helical" evidence="6">
    <location>
        <begin position="68"/>
        <end position="86"/>
    </location>
</feature>
<evidence type="ECO:0000313" key="9">
    <source>
        <dbReference type="Proteomes" id="UP000065807"/>
    </source>
</evidence>
<dbReference type="Gene3D" id="1.10.3730.20">
    <property type="match status" value="1"/>
</dbReference>
<sequence length="145" mass="15293">MVVFTYVVALFGAACWGIAPIFGKLGLRNVHPADGLAARSLVTLLFMAGWVLLGGRARQVCAISCRDWFFLGAEAFLATLAGDLAYYAALKWGAAGQAAVVLAASPLVTVGLSRWILHEEMHAHQVLGALLVVAGLVLLALPHRA</sequence>
<evidence type="ECO:0000313" key="8">
    <source>
        <dbReference type="EMBL" id="BAS25902.1"/>
    </source>
</evidence>
<feature type="domain" description="EamA" evidence="7">
    <location>
        <begin position="5"/>
        <end position="140"/>
    </location>
</feature>
<dbReference type="GO" id="GO:0016020">
    <property type="term" value="C:membrane"/>
    <property type="evidence" value="ECO:0007669"/>
    <property type="project" value="UniProtKB-SubCell"/>
</dbReference>
<dbReference type="AlphaFoldDB" id="A0A0K2SFU2"/>
<keyword evidence="4 6" id="KW-1133">Transmembrane helix</keyword>
<keyword evidence="5 6" id="KW-0472">Membrane</keyword>
<dbReference type="InterPro" id="IPR050638">
    <property type="entry name" value="AA-Vitamin_Transporters"/>
</dbReference>